<feature type="transmembrane region" description="Helical" evidence="12">
    <location>
        <begin position="203"/>
        <end position="222"/>
    </location>
</feature>
<comment type="caution">
    <text evidence="13">The sequence shown here is derived from an EMBL/GenBank/DDBJ whole genome shotgun (WGS) entry which is preliminary data.</text>
</comment>
<dbReference type="Pfam" id="PF01151">
    <property type="entry name" value="ELO"/>
    <property type="match status" value="1"/>
</dbReference>
<dbReference type="PANTHER" id="PTHR11157">
    <property type="entry name" value="FATTY ACID ACYL TRANSFERASE-RELATED"/>
    <property type="match status" value="1"/>
</dbReference>
<name>A0A9P6CBT5_9AGAR</name>
<dbReference type="EC" id="2.3.1.-" evidence="12"/>
<reference evidence="13" key="1">
    <citation type="submission" date="2020-11" db="EMBL/GenBank/DDBJ databases">
        <authorList>
            <consortium name="DOE Joint Genome Institute"/>
            <person name="Ahrendt S."/>
            <person name="Riley R."/>
            <person name="Andreopoulos W."/>
            <person name="Labutti K."/>
            <person name="Pangilinan J."/>
            <person name="Ruiz-Duenas F.J."/>
            <person name="Barrasa J.M."/>
            <person name="Sanchez-Garcia M."/>
            <person name="Camarero S."/>
            <person name="Miyauchi S."/>
            <person name="Serrano A."/>
            <person name="Linde D."/>
            <person name="Babiker R."/>
            <person name="Drula E."/>
            <person name="Ayuso-Fernandez I."/>
            <person name="Pacheco R."/>
            <person name="Padilla G."/>
            <person name="Ferreira P."/>
            <person name="Barriuso J."/>
            <person name="Kellner H."/>
            <person name="Castanera R."/>
            <person name="Alfaro M."/>
            <person name="Ramirez L."/>
            <person name="Pisabarro A.G."/>
            <person name="Kuo A."/>
            <person name="Tritt A."/>
            <person name="Lipzen A."/>
            <person name="He G."/>
            <person name="Yan M."/>
            <person name="Ng V."/>
            <person name="Cullen D."/>
            <person name="Martin F."/>
            <person name="Rosso M.-N."/>
            <person name="Henrissat B."/>
            <person name="Hibbett D."/>
            <person name="Martinez A.T."/>
            <person name="Grigoriev I.V."/>
        </authorList>
    </citation>
    <scope>NUCLEOTIDE SEQUENCE</scope>
    <source>
        <strain evidence="13">CBS 247.69</strain>
    </source>
</reference>
<comment type="similarity">
    <text evidence="2 12">Belongs to the ELO family.</text>
</comment>
<feature type="transmembrane region" description="Helical" evidence="12">
    <location>
        <begin position="242"/>
        <end position="262"/>
    </location>
</feature>
<evidence type="ECO:0000256" key="1">
    <source>
        <dbReference type="ARBA" id="ARBA00004141"/>
    </source>
</evidence>
<dbReference type="GO" id="GO:0042761">
    <property type="term" value="P:very long-chain fatty acid biosynthetic process"/>
    <property type="evidence" value="ECO:0007669"/>
    <property type="project" value="TreeGrafter"/>
</dbReference>
<keyword evidence="5 12" id="KW-0812">Transmembrane</keyword>
<proteinExistence type="inferred from homology"/>
<evidence type="ECO:0000256" key="11">
    <source>
        <dbReference type="ARBA" id="ARBA00047375"/>
    </source>
</evidence>
<evidence type="ECO:0000256" key="10">
    <source>
        <dbReference type="ARBA" id="ARBA00023160"/>
    </source>
</evidence>
<dbReference type="GO" id="GO:0034625">
    <property type="term" value="P:fatty acid elongation, monounsaturated fatty acid"/>
    <property type="evidence" value="ECO:0007669"/>
    <property type="project" value="TreeGrafter"/>
</dbReference>
<evidence type="ECO:0000256" key="7">
    <source>
        <dbReference type="ARBA" id="ARBA00022989"/>
    </source>
</evidence>
<dbReference type="PANTHER" id="PTHR11157:SF134">
    <property type="entry name" value="ELONGATION OF FATTY ACIDS PROTEIN 1-RELATED"/>
    <property type="match status" value="1"/>
</dbReference>
<evidence type="ECO:0000256" key="6">
    <source>
        <dbReference type="ARBA" id="ARBA00022832"/>
    </source>
</evidence>
<keyword evidence="8 12" id="KW-0443">Lipid metabolism</keyword>
<comment type="catalytic activity">
    <reaction evidence="11">
        <text>a very-long-chain acyl-CoA + malonyl-CoA + H(+) = a very-long-chain 3-oxoacyl-CoA + CO2 + CoA</text>
        <dbReference type="Rhea" id="RHEA:32727"/>
        <dbReference type="ChEBI" id="CHEBI:15378"/>
        <dbReference type="ChEBI" id="CHEBI:16526"/>
        <dbReference type="ChEBI" id="CHEBI:57287"/>
        <dbReference type="ChEBI" id="CHEBI:57384"/>
        <dbReference type="ChEBI" id="CHEBI:90725"/>
        <dbReference type="ChEBI" id="CHEBI:90736"/>
        <dbReference type="EC" id="2.3.1.199"/>
    </reaction>
</comment>
<dbReference type="GO" id="GO:0030148">
    <property type="term" value="P:sphingolipid biosynthetic process"/>
    <property type="evidence" value="ECO:0007669"/>
    <property type="project" value="TreeGrafter"/>
</dbReference>
<evidence type="ECO:0000256" key="8">
    <source>
        <dbReference type="ARBA" id="ARBA00023098"/>
    </source>
</evidence>
<dbReference type="OrthoDB" id="434092at2759"/>
<comment type="catalytic activity">
    <reaction evidence="12">
        <text>an acyl-CoA + malonyl-CoA + H(+) = a 3-oxoacyl-CoA + CO2 + CoA</text>
        <dbReference type="Rhea" id="RHEA:50252"/>
        <dbReference type="ChEBI" id="CHEBI:15378"/>
        <dbReference type="ChEBI" id="CHEBI:16526"/>
        <dbReference type="ChEBI" id="CHEBI:57287"/>
        <dbReference type="ChEBI" id="CHEBI:57384"/>
        <dbReference type="ChEBI" id="CHEBI:58342"/>
        <dbReference type="ChEBI" id="CHEBI:90726"/>
    </reaction>
    <physiologicalReaction direction="left-to-right" evidence="12">
        <dbReference type="Rhea" id="RHEA:50253"/>
    </physiologicalReaction>
</comment>
<keyword evidence="3 12" id="KW-0444">Lipid biosynthesis</keyword>
<protein>
    <recommendedName>
        <fullName evidence="12">Elongation of fatty acids protein</fullName>
        <ecNumber evidence="12">2.3.1.-</ecNumber>
    </recommendedName>
</protein>
<evidence type="ECO:0000313" key="13">
    <source>
        <dbReference type="EMBL" id="KAF9459906.1"/>
    </source>
</evidence>
<dbReference type="PROSITE" id="PS01188">
    <property type="entry name" value="ELO"/>
    <property type="match status" value="1"/>
</dbReference>
<dbReference type="GO" id="GO:0019367">
    <property type="term" value="P:fatty acid elongation, saturated fatty acid"/>
    <property type="evidence" value="ECO:0007669"/>
    <property type="project" value="TreeGrafter"/>
</dbReference>
<dbReference type="EMBL" id="MU150308">
    <property type="protein sequence ID" value="KAF9459906.1"/>
    <property type="molecule type" value="Genomic_DNA"/>
</dbReference>
<evidence type="ECO:0000256" key="4">
    <source>
        <dbReference type="ARBA" id="ARBA00022679"/>
    </source>
</evidence>
<evidence type="ECO:0000256" key="5">
    <source>
        <dbReference type="ARBA" id="ARBA00022692"/>
    </source>
</evidence>
<evidence type="ECO:0000256" key="12">
    <source>
        <dbReference type="RuleBase" id="RU361115"/>
    </source>
</evidence>
<accession>A0A9P6CBT5</accession>
<dbReference type="AlphaFoldDB" id="A0A9P6CBT5"/>
<keyword evidence="7 12" id="KW-1133">Transmembrane helix</keyword>
<feature type="transmembrane region" description="Helical" evidence="12">
    <location>
        <begin position="30"/>
        <end position="50"/>
    </location>
</feature>
<dbReference type="Proteomes" id="UP000807353">
    <property type="component" value="Unassembled WGS sequence"/>
</dbReference>
<evidence type="ECO:0000256" key="9">
    <source>
        <dbReference type="ARBA" id="ARBA00023136"/>
    </source>
</evidence>
<keyword evidence="14" id="KW-1185">Reference proteome</keyword>
<evidence type="ECO:0000313" key="14">
    <source>
        <dbReference type="Proteomes" id="UP000807353"/>
    </source>
</evidence>
<dbReference type="InterPro" id="IPR030457">
    <property type="entry name" value="ELO_CS"/>
</dbReference>
<keyword evidence="9 12" id="KW-0472">Membrane</keyword>
<dbReference type="GO" id="GO:0005789">
    <property type="term" value="C:endoplasmic reticulum membrane"/>
    <property type="evidence" value="ECO:0007669"/>
    <property type="project" value="TreeGrafter"/>
</dbReference>
<organism evidence="13 14">
    <name type="scientific">Collybia nuda</name>
    <dbReference type="NCBI Taxonomy" id="64659"/>
    <lineage>
        <taxon>Eukaryota</taxon>
        <taxon>Fungi</taxon>
        <taxon>Dikarya</taxon>
        <taxon>Basidiomycota</taxon>
        <taxon>Agaricomycotina</taxon>
        <taxon>Agaricomycetes</taxon>
        <taxon>Agaricomycetidae</taxon>
        <taxon>Agaricales</taxon>
        <taxon>Tricholomatineae</taxon>
        <taxon>Clitocybaceae</taxon>
        <taxon>Collybia</taxon>
    </lineage>
</organism>
<feature type="transmembrane region" description="Helical" evidence="12">
    <location>
        <begin position="71"/>
        <end position="93"/>
    </location>
</feature>
<evidence type="ECO:0000256" key="3">
    <source>
        <dbReference type="ARBA" id="ARBA00022516"/>
    </source>
</evidence>
<keyword evidence="6 12" id="KW-0276">Fatty acid metabolism</keyword>
<gene>
    <name evidence="13" type="ORF">BDZ94DRAFT_1170788</name>
</gene>
<feature type="transmembrane region" description="Helical" evidence="12">
    <location>
        <begin position="164"/>
        <end position="183"/>
    </location>
</feature>
<dbReference type="GO" id="GO:0034626">
    <property type="term" value="P:fatty acid elongation, polyunsaturated fatty acid"/>
    <property type="evidence" value="ECO:0007669"/>
    <property type="project" value="TreeGrafter"/>
</dbReference>
<sequence length="285" mass="32122">MAPLADFLLAYVPISLPHYLTSYVEGETPLSTTPAVLATLVSYLAVIFGIQAVMKNQPPHKLTPLFQTHNVILCTGSLVLLLLMLEEILPIMWNNGLFNALCAEDSWTPRMEFYYMVNYYFKYLELLDTVFLAFKKKPLQFLHVFHHSATALLCYSQLNGKTSISWAVIVLNLAVHVVMYYYYYATAGGARIWWKKYLTSMQIVQFVIDIVLVYFGTYQHTAATYFMDSLPHVANCAGSESAALFGCALLTSYLGLFINFYLQTYKKPATLSKHTANGYNGVANG</sequence>
<keyword evidence="4 12" id="KW-0808">Transferase</keyword>
<comment type="subcellular location">
    <subcellularLocation>
        <location evidence="1">Membrane</location>
        <topology evidence="1">Multi-pass membrane protein</topology>
    </subcellularLocation>
</comment>
<dbReference type="GO" id="GO:0009922">
    <property type="term" value="F:fatty acid elongase activity"/>
    <property type="evidence" value="ECO:0007669"/>
    <property type="project" value="UniProtKB-EC"/>
</dbReference>
<dbReference type="InterPro" id="IPR002076">
    <property type="entry name" value="ELO_fam"/>
</dbReference>
<keyword evidence="10 12" id="KW-0275">Fatty acid biosynthesis</keyword>
<evidence type="ECO:0000256" key="2">
    <source>
        <dbReference type="ARBA" id="ARBA00007263"/>
    </source>
</evidence>